<dbReference type="Pfam" id="PF16344">
    <property type="entry name" value="FecR_C"/>
    <property type="match status" value="1"/>
</dbReference>
<dbReference type="Gene3D" id="3.55.50.30">
    <property type="match status" value="1"/>
</dbReference>
<evidence type="ECO:0000259" key="2">
    <source>
        <dbReference type="Pfam" id="PF04773"/>
    </source>
</evidence>
<evidence type="ECO:0000313" key="5">
    <source>
        <dbReference type="Proteomes" id="UP000295620"/>
    </source>
</evidence>
<gene>
    <name evidence="4" type="ORF">ATK78_0411</name>
</gene>
<evidence type="ECO:0000313" key="4">
    <source>
        <dbReference type="EMBL" id="TDQ11293.1"/>
    </source>
</evidence>
<dbReference type="AlphaFoldDB" id="A0A4V3D1I9"/>
<organism evidence="4 5">
    <name type="scientific">Pedobacter metabolipauper</name>
    <dbReference type="NCBI Taxonomy" id="425513"/>
    <lineage>
        <taxon>Bacteria</taxon>
        <taxon>Pseudomonadati</taxon>
        <taxon>Bacteroidota</taxon>
        <taxon>Sphingobacteriia</taxon>
        <taxon>Sphingobacteriales</taxon>
        <taxon>Sphingobacteriaceae</taxon>
        <taxon>Pedobacter</taxon>
    </lineage>
</organism>
<feature type="domain" description="Protein FecR C-terminal" evidence="3">
    <location>
        <begin position="304"/>
        <end position="365"/>
    </location>
</feature>
<dbReference type="Gene3D" id="2.60.120.1440">
    <property type="match status" value="1"/>
</dbReference>
<keyword evidence="1" id="KW-1133">Transmembrane helix</keyword>
<dbReference type="InterPro" id="IPR032508">
    <property type="entry name" value="FecR_C"/>
</dbReference>
<dbReference type="Proteomes" id="UP000295620">
    <property type="component" value="Unassembled WGS sequence"/>
</dbReference>
<reference evidence="4 5" key="1">
    <citation type="submission" date="2019-03" db="EMBL/GenBank/DDBJ databases">
        <title>Genomic Encyclopedia of Archaeal and Bacterial Type Strains, Phase II (KMG-II): from individual species to whole genera.</title>
        <authorList>
            <person name="Goeker M."/>
        </authorList>
    </citation>
    <scope>NUCLEOTIDE SEQUENCE [LARGE SCALE GENOMIC DNA]</scope>
    <source>
        <strain evidence="4 5">DSM 19035</strain>
    </source>
</reference>
<dbReference type="InterPro" id="IPR012373">
    <property type="entry name" value="Ferrdict_sens_TM"/>
</dbReference>
<feature type="transmembrane region" description="Helical" evidence="1">
    <location>
        <begin position="74"/>
        <end position="94"/>
    </location>
</feature>
<keyword evidence="5" id="KW-1185">Reference proteome</keyword>
<accession>A0A4V3D1I9</accession>
<keyword evidence="1" id="KW-0812">Transmembrane</keyword>
<dbReference type="OrthoDB" id="1099963at2"/>
<dbReference type="GO" id="GO:0016989">
    <property type="term" value="F:sigma factor antagonist activity"/>
    <property type="evidence" value="ECO:0007669"/>
    <property type="project" value="TreeGrafter"/>
</dbReference>
<comment type="caution">
    <text evidence="4">The sequence shown here is derived from an EMBL/GenBank/DDBJ whole genome shotgun (WGS) entry which is preliminary data.</text>
</comment>
<dbReference type="InterPro" id="IPR006860">
    <property type="entry name" value="FecR"/>
</dbReference>
<evidence type="ECO:0000259" key="3">
    <source>
        <dbReference type="Pfam" id="PF16344"/>
    </source>
</evidence>
<proteinExistence type="predicted"/>
<sequence>MTREEYITLYEKYLSGECTESEIQQLEAFKDDFSLSDMEWNDLHLGDEREIMNRIHQRLVFSIKDRPVQRLKRYRISIAAALILISLSAVFYLYSNQQTEILEQSAAINVAPGSNKAILTLDDGSTIVLDQSNAGVLAQQGTAVIRKESGGKLVYNASAQHPDQPVKYNSIVIPRGGQYQLVLPDGTLVMLNAESSLRFPVIFNGNHRQVELKGEAYFEVAKNKAKPFKIKTHGVDIEVLGTHFNVNSYRNEINTTLLEGSVKLKSAKDAVVLKPGQSGVLENGSHLVVKVADLESVMAWKNGYFVFHDETVRSIMEKAARWYDVDVEYKGDVADQEFYGKVSRYENISELLKNLELTGMVNFKVIPTGVLGKGRRVIVMP</sequence>
<keyword evidence="1" id="KW-0472">Membrane</keyword>
<protein>
    <submittedName>
        <fullName evidence="4">FecR family protein</fullName>
    </submittedName>
</protein>
<feature type="domain" description="FecR protein" evidence="2">
    <location>
        <begin position="171"/>
        <end position="263"/>
    </location>
</feature>
<dbReference type="PANTHER" id="PTHR30273:SF2">
    <property type="entry name" value="PROTEIN FECR"/>
    <property type="match status" value="1"/>
</dbReference>
<dbReference type="Pfam" id="PF04773">
    <property type="entry name" value="FecR"/>
    <property type="match status" value="1"/>
</dbReference>
<evidence type="ECO:0000256" key="1">
    <source>
        <dbReference type="SAM" id="Phobius"/>
    </source>
</evidence>
<name>A0A4V3D1I9_9SPHI</name>
<dbReference type="RefSeq" id="WP_133574375.1">
    <property type="nucleotide sequence ID" value="NZ_SNYC01000003.1"/>
</dbReference>
<dbReference type="EMBL" id="SNYC01000003">
    <property type="protein sequence ID" value="TDQ11293.1"/>
    <property type="molecule type" value="Genomic_DNA"/>
</dbReference>
<dbReference type="PANTHER" id="PTHR30273">
    <property type="entry name" value="PERIPLASMIC SIGNAL SENSOR AND SIGMA FACTOR ACTIVATOR FECR-RELATED"/>
    <property type="match status" value="1"/>
</dbReference>
<dbReference type="PIRSF" id="PIRSF018266">
    <property type="entry name" value="FecR"/>
    <property type="match status" value="1"/>
</dbReference>